<evidence type="ECO:0000313" key="3">
    <source>
        <dbReference type="Proteomes" id="UP000600101"/>
    </source>
</evidence>
<organism evidence="2 3">
    <name type="scientific">Siccirubricoccus deserti</name>
    <dbReference type="NCBI Taxonomy" id="2013562"/>
    <lineage>
        <taxon>Bacteria</taxon>
        <taxon>Pseudomonadati</taxon>
        <taxon>Pseudomonadota</taxon>
        <taxon>Alphaproteobacteria</taxon>
        <taxon>Acetobacterales</taxon>
        <taxon>Roseomonadaceae</taxon>
        <taxon>Siccirubricoccus</taxon>
    </lineage>
</organism>
<gene>
    <name evidence="2" type="ORF">H7965_27065</name>
</gene>
<evidence type="ECO:0000313" key="2">
    <source>
        <dbReference type="EMBL" id="MBC4018915.1"/>
    </source>
</evidence>
<name>A0A9X0R4I8_9PROT</name>
<feature type="region of interest" description="Disordered" evidence="1">
    <location>
        <begin position="111"/>
        <end position="133"/>
    </location>
</feature>
<dbReference type="RefSeq" id="WP_186773654.1">
    <property type="nucleotide sequence ID" value="NZ_JACOMF010000092.1"/>
</dbReference>
<accession>A0A9X0R4I8</accession>
<dbReference type="InterPro" id="IPR021880">
    <property type="entry name" value="DUF3489"/>
</dbReference>
<reference evidence="2" key="1">
    <citation type="submission" date="2020-08" db="EMBL/GenBank/DDBJ databases">
        <authorList>
            <person name="Hu Y."/>
            <person name="Nguyen S.V."/>
            <person name="Li F."/>
            <person name="Fanning S."/>
        </authorList>
    </citation>
    <scope>NUCLEOTIDE SEQUENCE</scope>
    <source>
        <strain evidence="2">SYSU D8009</strain>
    </source>
</reference>
<dbReference type="Pfam" id="PF11994">
    <property type="entry name" value="DUF3489"/>
    <property type="match status" value="1"/>
</dbReference>
<protein>
    <submittedName>
        <fullName evidence="2">DUF3489 domain-containing protein</fullName>
    </submittedName>
</protein>
<comment type="caution">
    <text evidence="2">The sequence shown here is derived from an EMBL/GenBank/DDBJ whole genome shotgun (WGS) entry which is preliminary data.</text>
</comment>
<dbReference type="Proteomes" id="UP000600101">
    <property type="component" value="Unassembled WGS sequence"/>
</dbReference>
<proteinExistence type="predicted"/>
<dbReference type="AlphaFoldDB" id="A0A9X0R4I8"/>
<keyword evidence="3" id="KW-1185">Reference proteome</keyword>
<evidence type="ECO:0000256" key="1">
    <source>
        <dbReference type="SAM" id="MobiDB-lite"/>
    </source>
</evidence>
<sequence>MTLSDTQRQILTAAAQHDARLAAAPGGLLAAARNAVFRSMLKHGLLTEVPAQTEYVGLGWRQDDAGTWIALRLTDAGLQAIGEAAAKGSSEPSTETMPALACSESPAAAASSPVVTSGEAVEAPGAPSTGQHGASARLSLRAAARALLAAWDANDGVALAPAVAALRRAVPARTAAAHSIGPRQPSQGTKQEAVLALLRRPEGATVAQIAEATGWANHTVRGFFAGLKKRGIDVTVLERIRQVGPDHQGAKGSYTIYRIAEAG</sequence>
<dbReference type="EMBL" id="JACOMF010000092">
    <property type="protein sequence ID" value="MBC4018915.1"/>
    <property type="molecule type" value="Genomic_DNA"/>
</dbReference>